<proteinExistence type="inferred from homology"/>
<keyword evidence="12 17" id="KW-0675">Receptor</keyword>
<keyword evidence="5" id="KW-0410">Iron transport</keyword>
<evidence type="ECO:0000256" key="9">
    <source>
        <dbReference type="ARBA" id="ARBA00023065"/>
    </source>
</evidence>
<dbReference type="GO" id="GO:0038023">
    <property type="term" value="F:signaling receptor activity"/>
    <property type="evidence" value="ECO:0007669"/>
    <property type="project" value="InterPro"/>
</dbReference>
<evidence type="ECO:0000256" key="6">
    <source>
        <dbReference type="ARBA" id="ARBA00022692"/>
    </source>
</evidence>
<evidence type="ECO:0000256" key="5">
    <source>
        <dbReference type="ARBA" id="ARBA00022496"/>
    </source>
</evidence>
<comment type="similarity">
    <text evidence="2 14 15">Belongs to the TonB-dependent receptor family.</text>
</comment>
<keyword evidence="4 14" id="KW-1134">Transmembrane beta strand</keyword>
<dbReference type="RefSeq" id="WP_119917307.1">
    <property type="nucleotide sequence ID" value="NZ_QYYA01000001.1"/>
</dbReference>
<dbReference type="InterPro" id="IPR037066">
    <property type="entry name" value="Plug_dom_sf"/>
</dbReference>
<keyword evidence="9" id="KW-0406">Ion transport</keyword>
<evidence type="ECO:0000256" key="1">
    <source>
        <dbReference type="ARBA" id="ARBA00004571"/>
    </source>
</evidence>
<keyword evidence="6 14" id="KW-0812">Transmembrane</keyword>
<dbReference type="InterPro" id="IPR036942">
    <property type="entry name" value="Beta-barrel_TonB_sf"/>
</dbReference>
<dbReference type="PANTHER" id="PTHR32552">
    <property type="entry name" value="FERRICHROME IRON RECEPTOR-RELATED"/>
    <property type="match status" value="1"/>
</dbReference>
<dbReference type="Gene3D" id="2.40.170.20">
    <property type="entry name" value="TonB-dependent receptor, beta-barrel domain"/>
    <property type="match status" value="1"/>
</dbReference>
<comment type="caution">
    <text evidence="17">The sequence shown here is derived from an EMBL/GenBank/DDBJ whole genome shotgun (WGS) entry which is preliminary data.</text>
</comment>
<keyword evidence="8" id="KW-0408">Iron</keyword>
<dbReference type="Gene3D" id="3.55.50.30">
    <property type="match status" value="1"/>
</dbReference>
<evidence type="ECO:0000256" key="7">
    <source>
        <dbReference type="ARBA" id="ARBA00022729"/>
    </source>
</evidence>
<keyword evidence="11 14" id="KW-0472">Membrane</keyword>
<evidence type="ECO:0000256" key="3">
    <source>
        <dbReference type="ARBA" id="ARBA00022448"/>
    </source>
</evidence>
<dbReference type="NCBIfam" id="TIGR01783">
    <property type="entry name" value="TonB-siderophor"/>
    <property type="match status" value="1"/>
</dbReference>
<evidence type="ECO:0000256" key="10">
    <source>
        <dbReference type="ARBA" id="ARBA00023077"/>
    </source>
</evidence>
<keyword evidence="13 14" id="KW-0998">Cell outer membrane</keyword>
<keyword evidence="18" id="KW-1185">Reference proteome</keyword>
<dbReference type="EMBL" id="QYYA01000001">
    <property type="protein sequence ID" value="RJG19380.1"/>
    <property type="molecule type" value="Genomic_DNA"/>
</dbReference>
<dbReference type="InterPro" id="IPR011662">
    <property type="entry name" value="Secretin/TonB_short_N"/>
</dbReference>
<dbReference type="OrthoDB" id="127311at2"/>
<evidence type="ECO:0000256" key="8">
    <source>
        <dbReference type="ARBA" id="ARBA00023004"/>
    </source>
</evidence>
<dbReference type="GO" id="GO:0009279">
    <property type="term" value="C:cell outer membrane"/>
    <property type="evidence" value="ECO:0007669"/>
    <property type="project" value="UniProtKB-SubCell"/>
</dbReference>
<dbReference type="InterPro" id="IPR039426">
    <property type="entry name" value="TonB-dep_rcpt-like"/>
</dbReference>
<dbReference type="CDD" id="cd01347">
    <property type="entry name" value="ligand_gated_channel"/>
    <property type="match status" value="1"/>
</dbReference>
<dbReference type="AlphaFoldDB" id="A0A418Y1L9"/>
<keyword evidence="3 14" id="KW-0813">Transport</keyword>
<evidence type="ECO:0000256" key="4">
    <source>
        <dbReference type="ARBA" id="ARBA00022452"/>
    </source>
</evidence>
<evidence type="ECO:0000256" key="11">
    <source>
        <dbReference type="ARBA" id="ARBA00023136"/>
    </source>
</evidence>
<evidence type="ECO:0000313" key="18">
    <source>
        <dbReference type="Proteomes" id="UP000283734"/>
    </source>
</evidence>
<protein>
    <submittedName>
        <fullName evidence="17">TonB-dependent siderophore receptor</fullName>
    </submittedName>
</protein>
<dbReference type="GO" id="GO:0015344">
    <property type="term" value="F:siderophore uptake transmembrane transporter activity"/>
    <property type="evidence" value="ECO:0007669"/>
    <property type="project" value="TreeGrafter"/>
</dbReference>
<dbReference type="FunFam" id="2.170.130.10:FF:000001">
    <property type="entry name" value="Catecholate siderophore TonB-dependent receptor"/>
    <property type="match status" value="1"/>
</dbReference>
<evidence type="ECO:0000256" key="15">
    <source>
        <dbReference type="RuleBase" id="RU003357"/>
    </source>
</evidence>
<name>A0A418Y1L9_9GAMM</name>
<dbReference type="GO" id="GO:0015891">
    <property type="term" value="P:siderophore transport"/>
    <property type="evidence" value="ECO:0007669"/>
    <property type="project" value="InterPro"/>
</dbReference>
<accession>A0A418Y1L9</accession>
<keyword evidence="10 15" id="KW-0798">TonB box</keyword>
<reference evidence="17 18" key="1">
    <citation type="submission" date="2018-09" db="EMBL/GenBank/DDBJ databases">
        <title>Alcanivorax profundi sp. nov., isolated from 1000 m-depth seawater of the Mariana Trench.</title>
        <authorList>
            <person name="Liu J."/>
        </authorList>
    </citation>
    <scope>NUCLEOTIDE SEQUENCE [LARGE SCALE GENOMIC DNA]</scope>
    <source>
        <strain evidence="17 18">MTEO17</strain>
    </source>
</reference>
<evidence type="ECO:0000313" key="17">
    <source>
        <dbReference type="EMBL" id="RJG19380.1"/>
    </source>
</evidence>
<dbReference type="InterPro" id="IPR012910">
    <property type="entry name" value="Plug_dom"/>
</dbReference>
<evidence type="ECO:0000259" key="16">
    <source>
        <dbReference type="SMART" id="SM00965"/>
    </source>
</evidence>
<dbReference type="SUPFAM" id="SSF56935">
    <property type="entry name" value="Porins"/>
    <property type="match status" value="1"/>
</dbReference>
<dbReference type="SMART" id="SM00965">
    <property type="entry name" value="STN"/>
    <property type="match status" value="1"/>
</dbReference>
<evidence type="ECO:0000256" key="14">
    <source>
        <dbReference type="PROSITE-ProRule" id="PRU01360"/>
    </source>
</evidence>
<evidence type="ECO:0000256" key="2">
    <source>
        <dbReference type="ARBA" id="ARBA00009810"/>
    </source>
</evidence>
<dbReference type="PROSITE" id="PS52016">
    <property type="entry name" value="TONB_DEPENDENT_REC_3"/>
    <property type="match status" value="1"/>
</dbReference>
<organism evidence="17 18">
    <name type="scientific">Alcanivorax profundi</name>
    <dbReference type="NCBI Taxonomy" id="2338368"/>
    <lineage>
        <taxon>Bacteria</taxon>
        <taxon>Pseudomonadati</taxon>
        <taxon>Pseudomonadota</taxon>
        <taxon>Gammaproteobacteria</taxon>
        <taxon>Oceanospirillales</taxon>
        <taxon>Alcanivoracaceae</taxon>
        <taxon>Alcanivorax</taxon>
    </lineage>
</organism>
<evidence type="ECO:0000256" key="13">
    <source>
        <dbReference type="ARBA" id="ARBA00023237"/>
    </source>
</evidence>
<dbReference type="Pfam" id="PF07715">
    <property type="entry name" value="Plug"/>
    <property type="match status" value="1"/>
</dbReference>
<comment type="subcellular location">
    <subcellularLocation>
        <location evidence="1 14">Cell outer membrane</location>
        <topology evidence="1 14">Multi-pass membrane protein</topology>
    </subcellularLocation>
</comment>
<gene>
    <name evidence="17" type="ORF">D4A39_00495</name>
</gene>
<dbReference type="Pfam" id="PF07660">
    <property type="entry name" value="STN"/>
    <property type="match status" value="1"/>
</dbReference>
<dbReference type="InterPro" id="IPR010105">
    <property type="entry name" value="TonB_sidphr_rcpt"/>
</dbReference>
<feature type="domain" description="Secretin/TonB short N-terminal" evidence="16">
    <location>
        <begin position="79"/>
        <end position="130"/>
    </location>
</feature>
<dbReference type="InterPro" id="IPR000531">
    <property type="entry name" value="Beta-barrel_TonB"/>
</dbReference>
<keyword evidence="7" id="KW-0732">Signal</keyword>
<sequence length="825" mass="91005">MPLGHLPNVAHRARRSISLLLTTQLVVTGMVAATLTATMLSTQAAHAQTASESQQRTRFDIPAGTLSSALNRFAQQTNLYLTGSGELTRNKTSEGLKGDYTVSEGLQQLLSGSGIQFHFNGENTVTLTSATKDAVTLAPVVVSDDAVAESAYGPVEGFTATRSATASKTDTPIIEIPQSISVVTADQVRVTGATTLKDALSYTPGVSTTPWGNDSQYDWVYLRGFDAYSPGFYQDGLQLRNTGNWAVWQTENYGIERIEYLRGPSSVLYGQNSAGGLINVVSKRPTRTARGEISAQIGSDDRKQIAADVSGPADSEGKWLYRLTALQRDAELSVGDGLPNDRTYIGPALTWRPSNDTQLTLLAEYLDMKVASNWSNFPVQGTLLPNPNGEISASTFWGEPDFSRYNQEQWMVGYLFEHHINDTWTVRQNARYGEFDTRYRSFYSPRFVTVNAGNPSAAENFRLVARTPFGSNESAEQLTLDNQLEANWLTGRWKHTLLVGLDYQRSDFDTVAYWGGTVAPIDVYDPVYGADVTLTPAPFIDANTVLKQTGVYLQDQIKFDDRWVIALGGRFDHAVIENDDRLASASEKQSDDHFSGRAGLVYLADNGLAPYLSYSESFSPTATLDPATGNPFDPETGRQYEVGMRYQPPGTRNTYSIAAFDLARQNYVTYDTSFAPRNTGEVTVRGIELEATLEILTRMDLKAAYSWTPEADATDSANPAEIGKRSFNYAEHQFSLWTDYTFRFGMKLGAGARYTGSTLGANEESPAKIPDYTLFDALIGYEVGQWEFAVNARNLTDKEYVSNCNDSECYYGETRSVLGTVNYRW</sequence>
<dbReference type="FunFam" id="2.40.170.20:FF:000005">
    <property type="entry name" value="TonB-dependent siderophore receptor"/>
    <property type="match status" value="1"/>
</dbReference>
<evidence type="ECO:0000256" key="12">
    <source>
        <dbReference type="ARBA" id="ARBA00023170"/>
    </source>
</evidence>
<dbReference type="Gene3D" id="2.170.130.10">
    <property type="entry name" value="TonB-dependent receptor, plug domain"/>
    <property type="match status" value="1"/>
</dbReference>
<dbReference type="Proteomes" id="UP000283734">
    <property type="component" value="Unassembled WGS sequence"/>
</dbReference>
<dbReference type="Pfam" id="PF00593">
    <property type="entry name" value="TonB_dep_Rec_b-barrel"/>
    <property type="match status" value="1"/>
</dbReference>
<dbReference type="PANTHER" id="PTHR32552:SF68">
    <property type="entry name" value="FERRICHROME OUTER MEMBRANE TRANSPORTER_PHAGE RECEPTOR"/>
    <property type="match status" value="1"/>
</dbReference>